<evidence type="ECO:0000313" key="3">
    <source>
        <dbReference type="EMBL" id="TVZ00158.1"/>
    </source>
</evidence>
<feature type="domain" description="Restriction system protein Mrr-like N-terminal" evidence="2">
    <location>
        <begin position="69"/>
        <end position="154"/>
    </location>
</feature>
<dbReference type="PANTHER" id="PTHR37292:SF2">
    <property type="entry name" value="DUF262 DOMAIN-CONTAINING PROTEIN"/>
    <property type="match status" value="1"/>
</dbReference>
<evidence type="ECO:0000259" key="1">
    <source>
        <dbReference type="Pfam" id="PF03235"/>
    </source>
</evidence>
<dbReference type="PANTHER" id="PTHR37292">
    <property type="entry name" value="VNG6097C"/>
    <property type="match status" value="1"/>
</dbReference>
<dbReference type="InterPro" id="IPR025745">
    <property type="entry name" value="Mrr-like_N_dom"/>
</dbReference>
<feature type="domain" description="Restriction system protein Mrr-like N-terminal" evidence="2">
    <location>
        <begin position="208"/>
        <end position="289"/>
    </location>
</feature>
<dbReference type="Proteomes" id="UP000460272">
    <property type="component" value="Unassembled WGS sequence"/>
</dbReference>
<proteinExistence type="predicted"/>
<keyword evidence="4" id="KW-1185">Reference proteome</keyword>
<dbReference type="AlphaFoldDB" id="A0A6P2BML0"/>
<sequence>MRGPFRWFTPFPVLMCPKCVFPGRAASAVYFRVAGRLLCCHRLANIAANSLFDDVTAQVIRCVMAIPDYQTLMLPMLRILGDGADHTARSVIDALAAEFRLTPEEREQLVGSQRITLMASRAHWAMTYLTQAGLTDRPHRGVWRITDEGGRLLATDPARVDNALLARYEGFQSFINRSAGEPDDEAEAPVSGGNDTVAAVGVPSVDDLLRPMLEALSDGKAHAFADLVELIPDALHLDNEARGRRLASGQAVIYNRLGWTRTHLAKAGLVDNPDARVVILTADGASFLASHPGRVVTETLKRDCPPFLNWLADMGAIPAVERRDRGEPMVWMVRAGEGGVHAPVFVQQGAALLGWEEAGDTSGLTLEQVRDRVAHAWPGYGRRQLGQVANALYKFANDMQPGDVVVTPEPASRTVLLGEISGDYRYLTPPAVADYSHARPVSWRARISRDELSYWARNSLGTQLTLSQPPHVPEFLRLAEAHAADDEVSAVPQRARAANLPHLLEPVRIPVNAAAPPRAAADEFHTIPRSMLQLLAELDAGQLALPDFQRTFVWAPDETRELLVSMIRSFPAGALLFLQGGSATFKARAAEGAPLLRGRPSYLVLDGQQRLTSLYQAIYGVGDSRFFLDLGALLAGADVDQAVKVFSAERAAPLESLDAQARTLMMPLAAVRDFGAARWRDAVVPRRDDEDRERVRDLLREIEYACIDPLVKYAFPVTVLPEATPLEAVCAIFETLNRTGRPLTPFELISARAFAGGHSLYDLWNGALERYPILGDFGVKPYYLLQCIALRLGVSCKRRFVISLPADDIARGWDSAVTSMAAVLTLLRDECGVLTPKWLPYEPVLIPLATVWKEVEGTAGPAHGAMRSKLKRWFWCASFTGEYESSSATLAERDAPVLKSWLTGGDEPQAVRGFEWNPARWRTVTARQQGLYRATIALTLLQRPRDFHTGAPLTPELIEAGRIDDHHVFPRVYLRSIGKGDTVDSVLNHCLIDRATNIRIAGQAPSAYLEEMRTELGAVLDEVLSSHRLPTGPASPLATDDFEGFLDWREQALGEALGTVTGKGAPAEVSPVPERSLLDVQVEGVELELRRVIADMLGGEAGALPPHVSGRINERIASARRRNPGLRNGHHDSLSGRLEYCDLRELQDVLTSKTLWPQFEARFGSKEMLNVRFAQLAELRNSLRHSRTVDDVTRKDGEAAIIWFRQVLAHG</sequence>
<accession>A0A6P2BML0</accession>
<dbReference type="Pfam" id="PF14338">
    <property type="entry name" value="Mrr_N"/>
    <property type="match status" value="2"/>
</dbReference>
<dbReference type="Pfam" id="PF03235">
    <property type="entry name" value="GmrSD_N"/>
    <property type="match status" value="1"/>
</dbReference>
<feature type="domain" description="GmrSD restriction endonucleases N-terminal" evidence="1">
    <location>
        <begin position="538"/>
        <end position="753"/>
    </location>
</feature>
<organism evidence="3 4">
    <name type="scientific">Trebonia kvetii</name>
    <dbReference type="NCBI Taxonomy" id="2480626"/>
    <lineage>
        <taxon>Bacteria</taxon>
        <taxon>Bacillati</taxon>
        <taxon>Actinomycetota</taxon>
        <taxon>Actinomycetes</taxon>
        <taxon>Streptosporangiales</taxon>
        <taxon>Treboniaceae</taxon>
        <taxon>Trebonia</taxon>
    </lineage>
</organism>
<gene>
    <name evidence="3" type="ORF">EAS64_39625</name>
</gene>
<dbReference type="InterPro" id="IPR004919">
    <property type="entry name" value="GmrSD_N"/>
</dbReference>
<evidence type="ECO:0000259" key="2">
    <source>
        <dbReference type="Pfam" id="PF14338"/>
    </source>
</evidence>
<dbReference type="OrthoDB" id="9787127at2"/>
<evidence type="ECO:0000313" key="4">
    <source>
        <dbReference type="Proteomes" id="UP000460272"/>
    </source>
</evidence>
<reference evidence="3 4" key="1">
    <citation type="submission" date="2018-11" db="EMBL/GenBank/DDBJ databases">
        <title>Trebonia kvetii gen.nov., sp.nov., a novel acidophilic actinobacterium, and proposal of the new actinobacterial family Treboniaceae fam. nov.</title>
        <authorList>
            <person name="Rapoport D."/>
            <person name="Sagova-Mareckova M."/>
            <person name="Sedlacek I."/>
            <person name="Provaznik J."/>
            <person name="Kralova S."/>
            <person name="Pavlinic D."/>
            <person name="Benes V."/>
            <person name="Kopecky J."/>
        </authorList>
    </citation>
    <scope>NUCLEOTIDE SEQUENCE [LARGE SCALE GENOMIC DNA]</scope>
    <source>
        <strain evidence="3 4">15Tr583</strain>
    </source>
</reference>
<name>A0A6P2BML0_9ACTN</name>
<protein>
    <submittedName>
        <fullName evidence="3">DUF262 domain-containing protein</fullName>
    </submittedName>
</protein>
<dbReference type="EMBL" id="RPFW01000010">
    <property type="protein sequence ID" value="TVZ00158.1"/>
    <property type="molecule type" value="Genomic_DNA"/>
</dbReference>
<comment type="caution">
    <text evidence="3">The sequence shown here is derived from an EMBL/GenBank/DDBJ whole genome shotgun (WGS) entry which is preliminary data.</text>
</comment>